<accession>A0A7W5ASV5</accession>
<dbReference type="Gene3D" id="2.70.98.10">
    <property type="match status" value="1"/>
</dbReference>
<evidence type="ECO:0000313" key="2">
    <source>
        <dbReference type="Proteomes" id="UP000570361"/>
    </source>
</evidence>
<reference evidence="1 2" key="1">
    <citation type="submission" date="2020-08" db="EMBL/GenBank/DDBJ databases">
        <title>Genomic Encyclopedia of Type Strains, Phase III (KMG-III): the genomes of soil and plant-associated and newly described type strains.</title>
        <authorList>
            <person name="Whitman W."/>
        </authorList>
    </citation>
    <scope>NUCLEOTIDE SEQUENCE [LARGE SCALE GENOMIC DNA]</scope>
    <source>
        <strain evidence="1 2">CECT 5862</strain>
    </source>
</reference>
<dbReference type="GO" id="GO:0003824">
    <property type="term" value="F:catalytic activity"/>
    <property type="evidence" value="ECO:0007669"/>
    <property type="project" value="InterPro"/>
</dbReference>
<dbReference type="InterPro" id="IPR014718">
    <property type="entry name" value="GH-type_carb-bd"/>
</dbReference>
<dbReference type="EMBL" id="JACHXK010000001">
    <property type="protein sequence ID" value="MBB3108150.1"/>
    <property type="molecule type" value="Genomic_DNA"/>
</dbReference>
<name>A0A7W5ASV5_9BACL</name>
<dbReference type="GO" id="GO:0030246">
    <property type="term" value="F:carbohydrate binding"/>
    <property type="evidence" value="ECO:0007669"/>
    <property type="project" value="InterPro"/>
</dbReference>
<dbReference type="InterPro" id="IPR011013">
    <property type="entry name" value="Gal_mutarotase_sf_dom"/>
</dbReference>
<evidence type="ECO:0000313" key="1">
    <source>
        <dbReference type="EMBL" id="MBB3108150.1"/>
    </source>
</evidence>
<dbReference type="GO" id="GO:0005975">
    <property type="term" value="P:carbohydrate metabolic process"/>
    <property type="evidence" value="ECO:0007669"/>
    <property type="project" value="InterPro"/>
</dbReference>
<dbReference type="SUPFAM" id="SSF74650">
    <property type="entry name" value="Galactose mutarotase-like"/>
    <property type="match status" value="1"/>
</dbReference>
<protein>
    <recommendedName>
        <fullName evidence="3">Galactose mutarotase</fullName>
    </recommendedName>
</protein>
<gene>
    <name evidence="1" type="ORF">FHS18_000178</name>
</gene>
<sequence>MSRTQWSINEEQGYEVLQGENEFICVRLVPERGGKIVSLVDKRTGREWIHRTNRPWAPLQYGMNWGDGDQGGWDEMFPTIEPCPCPDVPWQDKHFPDHGEVWCMPWTYVIEGGSLWLNVEGRQVPYRFSKKVSLSNSELRLDYQVENPTQHPFSYLWAAHPLLSIRAGMKLEVPTSLGAIEIAYSHGERLGRPFERNTFPFAAGRDGAVIDLSILEDQDMNAAEKYYFTDRLQEGDVRLTDPLSGEGIVFHFSPDEVPYLAMWAHYGAFGDYTFAVEPATGYMDSVHRAHGLGKTKQVLPGARNTWNLRVTLADRRS</sequence>
<dbReference type="AlphaFoldDB" id="A0A7W5ASV5"/>
<organism evidence="1 2">
    <name type="scientific">Paenibacillus phyllosphaerae</name>
    <dbReference type="NCBI Taxonomy" id="274593"/>
    <lineage>
        <taxon>Bacteria</taxon>
        <taxon>Bacillati</taxon>
        <taxon>Bacillota</taxon>
        <taxon>Bacilli</taxon>
        <taxon>Bacillales</taxon>
        <taxon>Paenibacillaceae</taxon>
        <taxon>Paenibacillus</taxon>
    </lineage>
</organism>
<proteinExistence type="predicted"/>
<comment type="caution">
    <text evidence="1">The sequence shown here is derived from an EMBL/GenBank/DDBJ whole genome shotgun (WGS) entry which is preliminary data.</text>
</comment>
<keyword evidence="2" id="KW-1185">Reference proteome</keyword>
<dbReference type="RefSeq" id="WP_183595963.1">
    <property type="nucleotide sequence ID" value="NZ_JACHXK010000001.1"/>
</dbReference>
<evidence type="ECO:0008006" key="3">
    <source>
        <dbReference type="Google" id="ProtNLM"/>
    </source>
</evidence>
<dbReference type="Proteomes" id="UP000570361">
    <property type="component" value="Unassembled WGS sequence"/>
</dbReference>